<reference evidence="2" key="2">
    <citation type="submission" date="2022-01" db="EMBL/GenBank/DDBJ databases">
        <title>Collection of gut derived symbiotic bacterial strains cultured from healthy donors.</title>
        <authorList>
            <person name="Lin H."/>
            <person name="Kohout C."/>
            <person name="Waligurski E."/>
            <person name="Pamer E.G."/>
        </authorList>
    </citation>
    <scope>NUCLEOTIDE SEQUENCE</scope>
    <source>
        <strain evidence="2">DFI.1.149</strain>
    </source>
</reference>
<evidence type="ECO:0000313" key="3">
    <source>
        <dbReference type="EMBL" id="RGV19500.1"/>
    </source>
</evidence>
<dbReference type="EMBL" id="JAKNDN010000005">
    <property type="protein sequence ID" value="MCG4958950.1"/>
    <property type="molecule type" value="Genomic_DNA"/>
</dbReference>
<evidence type="ECO:0000313" key="6">
    <source>
        <dbReference type="Proteomes" id="UP000284434"/>
    </source>
</evidence>
<dbReference type="EMBL" id="QSCO01000011">
    <property type="protein sequence ID" value="RGY06661.1"/>
    <property type="molecule type" value="Genomic_DNA"/>
</dbReference>
<dbReference type="RefSeq" id="WP_013610907.1">
    <property type="nucleotide sequence ID" value="NZ_BAABYK010000001.1"/>
</dbReference>
<evidence type="ECO:0000259" key="1">
    <source>
        <dbReference type="Pfam" id="PF21347"/>
    </source>
</evidence>
<gene>
    <name evidence="3" type="ORF">DWW24_18150</name>
    <name evidence="4" type="ORF">DXA53_09095</name>
    <name evidence="2" type="ORF">L0P03_03645</name>
</gene>
<evidence type="ECO:0000313" key="2">
    <source>
        <dbReference type="EMBL" id="MCG4958950.1"/>
    </source>
</evidence>
<dbReference type="GeneID" id="61273821"/>
<dbReference type="EMBL" id="QRYW01000049">
    <property type="protein sequence ID" value="RGV19500.1"/>
    <property type="molecule type" value="Genomic_DNA"/>
</dbReference>
<dbReference type="Proteomes" id="UP000284434">
    <property type="component" value="Unassembled WGS sequence"/>
</dbReference>
<dbReference type="Pfam" id="PF21347">
    <property type="entry name" value="DUF3108_like"/>
    <property type="match status" value="1"/>
</dbReference>
<proteinExistence type="predicted"/>
<dbReference type="Gene3D" id="2.40.360.20">
    <property type="match status" value="1"/>
</dbReference>
<comment type="caution">
    <text evidence="4">The sequence shown here is derived from an EMBL/GenBank/DDBJ whole genome shotgun (WGS) entry which is preliminary data.</text>
</comment>
<dbReference type="AlphaFoldDB" id="A0A1Y3YK26"/>
<name>A0A1Y3YK26_9BACT</name>
<reference evidence="5 6" key="1">
    <citation type="submission" date="2018-08" db="EMBL/GenBank/DDBJ databases">
        <title>A genome reference for cultivated species of the human gut microbiota.</title>
        <authorList>
            <person name="Zou Y."/>
            <person name="Xue W."/>
            <person name="Luo G."/>
        </authorList>
    </citation>
    <scope>NUCLEOTIDE SEQUENCE [LARGE SCALE GENOMIC DNA]</scope>
    <source>
        <strain evidence="3 5">AF14-6AC</strain>
        <strain evidence="4 6">OF03-11</strain>
    </source>
</reference>
<organism evidence="4 6">
    <name type="scientific">Odoribacter splanchnicus</name>
    <dbReference type="NCBI Taxonomy" id="28118"/>
    <lineage>
        <taxon>Bacteria</taxon>
        <taxon>Pseudomonadati</taxon>
        <taxon>Bacteroidota</taxon>
        <taxon>Bacteroidia</taxon>
        <taxon>Bacteroidales</taxon>
        <taxon>Odoribacteraceae</taxon>
        <taxon>Odoribacter</taxon>
    </lineage>
</organism>
<dbReference type="Proteomes" id="UP000283426">
    <property type="component" value="Unassembled WGS sequence"/>
</dbReference>
<evidence type="ECO:0000313" key="4">
    <source>
        <dbReference type="EMBL" id="RGY06661.1"/>
    </source>
</evidence>
<dbReference type="Proteomes" id="UP001199750">
    <property type="component" value="Unassembled WGS sequence"/>
</dbReference>
<evidence type="ECO:0000313" key="5">
    <source>
        <dbReference type="Proteomes" id="UP000283426"/>
    </source>
</evidence>
<protein>
    <recommendedName>
        <fullName evidence="1">DUF3108 domain-containing protein</fullName>
    </recommendedName>
</protein>
<sequence length="222" mass="25565">MKDQMFFIFTILYLTCSAWITDHKAPFCSVDKGTQLLYQIDSEQAERYYFQQTTEKIENTDSLSVIHYTGTLWDKKRTVVIPSFSFTTSCVQKHVNTYLPNFIHIRKNETCQFTGPGFLLPGSLSVGQHLEDGYMTIQQSSLQTRISQKNRVVTAQTRIKVPAGDFICYKIESNLQTTCLGITTRYKISTWYAQGIGIIKSEIYRENKKLIGRQLLLSIKNK</sequence>
<dbReference type="InterPro" id="IPR049279">
    <property type="entry name" value="DUF3108-like"/>
</dbReference>
<accession>A0A1Y3YK26</accession>
<feature type="domain" description="DUF3108" evidence="1">
    <location>
        <begin position="47"/>
        <end position="216"/>
    </location>
</feature>